<sequence length="137" mass="15559">MVLPHQSIYEYEIILLVNFDHCDLPQSISMYGNVSPPRAGYPLGKVLAHMAYNARCIWLRLHSSSVQAAQDDALSLQNNGTPFYTKALIAEIIQRFDCYRAESPADKIIEVTDVRGRYVRLIVVKRKASEEDGQFVK</sequence>
<evidence type="ECO:0000313" key="1">
    <source>
        <dbReference type="EMBL" id="EMR62920.1"/>
    </source>
</evidence>
<keyword evidence="2" id="KW-1185">Reference proteome</keyword>
<accession>M7T8D5</accession>
<dbReference type="KEGG" id="ela:UCREL1_10140"/>
<dbReference type="AlphaFoldDB" id="M7T8D5"/>
<gene>
    <name evidence="1" type="ORF">UCREL1_10140</name>
</gene>
<reference evidence="2" key="1">
    <citation type="journal article" date="2013" name="Genome Announc.">
        <title>Draft genome sequence of the grapevine dieback fungus Eutypa lata UCR-EL1.</title>
        <authorList>
            <person name="Blanco-Ulate B."/>
            <person name="Rolshausen P.E."/>
            <person name="Cantu D."/>
        </authorList>
    </citation>
    <scope>NUCLEOTIDE SEQUENCE [LARGE SCALE GENOMIC DNA]</scope>
    <source>
        <strain evidence="2">UCR-EL1</strain>
    </source>
</reference>
<evidence type="ECO:0000313" key="2">
    <source>
        <dbReference type="Proteomes" id="UP000012174"/>
    </source>
</evidence>
<name>M7T8D5_EUTLA</name>
<protein>
    <submittedName>
        <fullName evidence="1">Uncharacterized protein</fullName>
    </submittedName>
</protein>
<dbReference type="EMBL" id="KB707333">
    <property type="protein sequence ID" value="EMR62920.1"/>
    <property type="molecule type" value="Genomic_DNA"/>
</dbReference>
<organism evidence="1 2">
    <name type="scientific">Eutypa lata (strain UCR-EL1)</name>
    <name type="common">Grapevine dieback disease fungus</name>
    <name type="synonym">Eutypa armeniacae</name>
    <dbReference type="NCBI Taxonomy" id="1287681"/>
    <lineage>
        <taxon>Eukaryota</taxon>
        <taxon>Fungi</taxon>
        <taxon>Dikarya</taxon>
        <taxon>Ascomycota</taxon>
        <taxon>Pezizomycotina</taxon>
        <taxon>Sordariomycetes</taxon>
        <taxon>Xylariomycetidae</taxon>
        <taxon>Xylariales</taxon>
        <taxon>Diatrypaceae</taxon>
        <taxon>Eutypa</taxon>
    </lineage>
</organism>
<proteinExistence type="predicted"/>
<dbReference type="HOGENOM" id="CLU_1865111_0_0_1"/>
<dbReference type="Proteomes" id="UP000012174">
    <property type="component" value="Unassembled WGS sequence"/>
</dbReference>